<keyword evidence="2 3" id="KW-0802">TPR repeat</keyword>
<dbReference type="InterPro" id="IPR013105">
    <property type="entry name" value="TPR_2"/>
</dbReference>
<dbReference type="SMART" id="SM00028">
    <property type="entry name" value="TPR"/>
    <property type="match status" value="4"/>
</dbReference>
<dbReference type="Pfam" id="PF07719">
    <property type="entry name" value="TPR_2"/>
    <property type="match status" value="1"/>
</dbReference>
<feature type="signal peptide" evidence="4">
    <location>
        <begin position="1"/>
        <end position="22"/>
    </location>
</feature>
<dbReference type="EMBL" id="BAABFT010000001">
    <property type="protein sequence ID" value="GAA4308595.1"/>
    <property type="molecule type" value="Genomic_DNA"/>
</dbReference>
<evidence type="ECO:0000256" key="4">
    <source>
        <dbReference type="SAM" id="SignalP"/>
    </source>
</evidence>
<evidence type="ECO:0000256" key="2">
    <source>
        <dbReference type="ARBA" id="ARBA00022803"/>
    </source>
</evidence>
<evidence type="ECO:0000256" key="3">
    <source>
        <dbReference type="PROSITE-ProRule" id="PRU00339"/>
    </source>
</evidence>
<evidence type="ECO:0000313" key="6">
    <source>
        <dbReference type="Proteomes" id="UP001500582"/>
    </source>
</evidence>
<accession>A0ABP8FPY4</accession>
<dbReference type="PANTHER" id="PTHR44227:SF3">
    <property type="entry name" value="PROTEIN O-MANNOSYL-TRANSFERASE TMTC4"/>
    <property type="match status" value="1"/>
</dbReference>
<sequence length="372" mass="42452">MQCRKFILLVLLPLFTTSLAFGQSEPLKVVVNYLGFYKEKKDLKYLAAAKKSIDSLVVTKKDSANLEKRVYQSLVYSTILNVDTLNQLNQPADFFPKTVDIVEKISANRRIRNHPEKLAFARQCIANYCIRRGFGYMNKSDFLNADTYFRMAQQYAPAYKPINAYIAYSNNKLGKLQDAARFYNNLVAADSMKAEYIQNAANINIAIGDTVKALEIIKKGRALMPGDKFLILDEANIYNNKKDYKALEPLLGNLLADNKNNPDILFVAANCYDHLNQYDKAEDYYLKAVDLNSTAFDPVFNLGLLYYRKSVTDKAEDDVLKNLYYAAKWLEKANEISPNDIKSLQILQHIYTQTGNTKQLNKINSKIKQLTI</sequence>
<dbReference type="InterPro" id="IPR011990">
    <property type="entry name" value="TPR-like_helical_dom_sf"/>
</dbReference>
<dbReference type="PANTHER" id="PTHR44227">
    <property type="match status" value="1"/>
</dbReference>
<evidence type="ECO:0000313" key="5">
    <source>
        <dbReference type="EMBL" id="GAA4308595.1"/>
    </source>
</evidence>
<evidence type="ECO:0000256" key="1">
    <source>
        <dbReference type="ARBA" id="ARBA00022737"/>
    </source>
</evidence>
<dbReference type="InterPro" id="IPR019734">
    <property type="entry name" value="TPR_rpt"/>
</dbReference>
<dbReference type="Gene3D" id="1.25.40.10">
    <property type="entry name" value="Tetratricopeptide repeat domain"/>
    <property type="match status" value="1"/>
</dbReference>
<comment type="caution">
    <text evidence="5">The sequence shown here is derived from an EMBL/GenBank/DDBJ whole genome shotgun (WGS) entry which is preliminary data.</text>
</comment>
<keyword evidence="1" id="KW-0677">Repeat</keyword>
<feature type="repeat" description="TPR" evidence="3">
    <location>
        <begin position="262"/>
        <end position="295"/>
    </location>
</feature>
<proteinExistence type="predicted"/>
<keyword evidence="6" id="KW-1185">Reference proteome</keyword>
<reference evidence="6" key="1">
    <citation type="journal article" date="2019" name="Int. J. Syst. Evol. Microbiol.">
        <title>The Global Catalogue of Microorganisms (GCM) 10K type strain sequencing project: providing services to taxonomists for standard genome sequencing and annotation.</title>
        <authorList>
            <consortium name="The Broad Institute Genomics Platform"/>
            <consortium name="The Broad Institute Genome Sequencing Center for Infectious Disease"/>
            <person name="Wu L."/>
            <person name="Ma J."/>
        </authorList>
    </citation>
    <scope>NUCLEOTIDE SEQUENCE [LARGE SCALE GENOMIC DNA]</scope>
    <source>
        <strain evidence="6">JCM 17705</strain>
    </source>
</reference>
<evidence type="ECO:0008006" key="7">
    <source>
        <dbReference type="Google" id="ProtNLM"/>
    </source>
</evidence>
<feature type="chain" id="PRO_5045275409" description="Tetratricopeptide repeat protein" evidence="4">
    <location>
        <begin position="23"/>
        <end position="372"/>
    </location>
</feature>
<name>A0ABP8FPY4_9SPHI</name>
<dbReference type="InterPro" id="IPR052346">
    <property type="entry name" value="O-mannosyl-transferase_TMTC"/>
</dbReference>
<dbReference type="Proteomes" id="UP001500582">
    <property type="component" value="Unassembled WGS sequence"/>
</dbReference>
<protein>
    <recommendedName>
        <fullName evidence="7">Tetratricopeptide repeat protein</fullName>
    </recommendedName>
</protein>
<gene>
    <name evidence="5" type="ORF">GCM10023149_02570</name>
</gene>
<keyword evidence="4" id="KW-0732">Signal</keyword>
<dbReference type="RefSeq" id="WP_345209166.1">
    <property type="nucleotide sequence ID" value="NZ_BAABFT010000001.1"/>
</dbReference>
<dbReference type="PROSITE" id="PS50005">
    <property type="entry name" value="TPR"/>
    <property type="match status" value="1"/>
</dbReference>
<dbReference type="SUPFAM" id="SSF48452">
    <property type="entry name" value="TPR-like"/>
    <property type="match status" value="1"/>
</dbReference>
<organism evidence="5 6">
    <name type="scientific">Mucilaginibacter gynuensis</name>
    <dbReference type="NCBI Taxonomy" id="1302236"/>
    <lineage>
        <taxon>Bacteria</taxon>
        <taxon>Pseudomonadati</taxon>
        <taxon>Bacteroidota</taxon>
        <taxon>Sphingobacteriia</taxon>
        <taxon>Sphingobacteriales</taxon>
        <taxon>Sphingobacteriaceae</taxon>
        <taxon>Mucilaginibacter</taxon>
    </lineage>
</organism>